<dbReference type="STRING" id="66420.A0A0N0P9V9"/>
<dbReference type="GO" id="GO:0046872">
    <property type="term" value="F:metal ion binding"/>
    <property type="evidence" value="ECO:0007669"/>
    <property type="project" value="UniProtKB-KW"/>
</dbReference>
<keyword evidence="15" id="KW-0401">Integrin</keyword>
<keyword evidence="4" id="KW-0378">Hydrolase</keyword>
<feature type="compositionally biased region" description="Polar residues" evidence="10">
    <location>
        <begin position="968"/>
        <end position="983"/>
    </location>
</feature>
<keyword evidence="5 11" id="KW-0472">Membrane</keyword>
<dbReference type="PROSITE" id="PS50214">
    <property type="entry name" value="DISINTEGRIN_2"/>
    <property type="match status" value="1"/>
</dbReference>
<keyword evidence="16" id="KW-1185">Reference proteome</keyword>
<feature type="active site" evidence="9">
    <location>
        <position position="354"/>
    </location>
</feature>
<comment type="subcellular location">
    <subcellularLocation>
        <location evidence="1">Membrane</location>
        <topology evidence="1">Single-pass membrane protein</topology>
    </subcellularLocation>
</comment>
<feature type="disulfide bond" evidence="8">
    <location>
        <begin position="753"/>
        <end position="762"/>
    </location>
</feature>
<proteinExistence type="predicted"/>
<evidence type="ECO:0000256" key="1">
    <source>
        <dbReference type="ARBA" id="ARBA00004167"/>
    </source>
</evidence>
<evidence type="ECO:0000259" key="13">
    <source>
        <dbReference type="PROSITE" id="PS50214"/>
    </source>
</evidence>
<evidence type="ECO:0000256" key="3">
    <source>
        <dbReference type="ARBA" id="ARBA00022989"/>
    </source>
</evidence>
<dbReference type="GO" id="GO:0016020">
    <property type="term" value="C:membrane"/>
    <property type="evidence" value="ECO:0007669"/>
    <property type="project" value="UniProtKB-SubCell"/>
</dbReference>
<evidence type="ECO:0000256" key="9">
    <source>
        <dbReference type="PROSITE-ProRule" id="PRU00276"/>
    </source>
</evidence>
<dbReference type="InterPro" id="IPR024079">
    <property type="entry name" value="MetalloPept_cat_dom_sf"/>
</dbReference>
<feature type="compositionally biased region" description="Polar residues" evidence="10">
    <location>
        <begin position="1435"/>
        <end position="1445"/>
    </location>
</feature>
<keyword evidence="8" id="KW-0245">EGF-like domain</keyword>
<evidence type="ECO:0000313" key="15">
    <source>
        <dbReference type="EMBL" id="KPJ03818.1"/>
    </source>
</evidence>
<feature type="region of interest" description="Disordered" evidence="10">
    <location>
        <begin position="960"/>
        <end position="983"/>
    </location>
</feature>
<gene>
    <name evidence="15" type="ORF">RR46_01168</name>
</gene>
<dbReference type="CDD" id="cd04269">
    <property type="entry name" value="ZnMc_adamalysin_II_like"/>
    <property type="match status" value="1"/>
</dbReference>
<feature type="compositionally biased region" description="Basic and acidic residues" evidence="10">
    <location>
        <begin position="1093"/>
        <end position="1109"/>
    </location>
</feature>
<protein>
    <submittedName>
        <fullName evidence="15">Disintegrin and metalloproteinase domain-containing protein 12</fullName>
    </submittedName>
</protein>
<name>A0A0N0P9V9_PAPXU</name>
<dbReference type="Gene3D" id="3.40.390.10">
    <property type="entry name" value="Collagenase (Catalytic Domain)"/>
    <property type="match status" value="1"/>
</dbReference>
<dbReference type="PROSITE" id="PS50215">
    <property type="entry name" value="ADAM_MEPRO"/>
    <property type="match status" value="1"/>
</dbReference>
<feature type="disulfide bond" evidence="7">
    <location>
        <begin position="484"/>
        <end position="504"/>
    </location>
</feature>
<feature type="region of interest" description="Disordered" evidence="10">
    <location>
        <begin position="1172"/>
        <end position="1222"/>
    </location>
</feature>
<dbReference type="PROSITE" id="PS01186">
    <property type="entry name" value="EGF_2"/>
    <property type="match status" value="1"/>
</dbReference>
<feature type="domain" description="EGF-like" evidence="12">
    <location>
        <begin position="731"/>
        <end position="763"/>
    </location>
</feature>
<sequence>MSMGVVEHLGFPAARSPASEFRRHRLVRPAVHHGRTKREITTTRDDSGAHHPEVTVKLDIDGEEHLLDLRLNEDLVTDNHVFSYQKNGETVLHKPKKEELDLCQYSGKVRGKDGSWVAVSTCHGVRGIVYDGKEMRYIEPAEVQFSMHYIYDHSDLQVVHRCGYDGGVTNNTQYDPQLMDKHNTRRSIEQSRINRYKRETYDDTEVRGPFNANKQSRYVELVLVADNREYKANGENLQTVHRQLKDVANIINSVYAPLNIFIALVGVVVWSERDEIQLEENGDRTLTNFLVYRRMRLLSQIPNDNAHLLTRQKFQEGVVGKALKGPICTFEFSGGVATNHSEVIGLVATTIAHEMGHNFGMEHDMEEDCECPDEKCIMSPSSTSVMPIHWSSCSLRSLALSFERGMDYCLRNKPRRLFESPTCGNGFVEVGEQCDCGIGEERSRAACVACCEPTTCMLRNNASCAAGECCDLHTCRPKSAGTVCRSADRECDLPEYCSGHSEYCPKDVHRMDTTPCGNGQAYCVRGACRSHTDQCRLLWGSTGESSDTRCYTSTNIKGTKNGNCGYDRIRQIFRSCSPADARCGLLQCRHLNERLEFGMESVAQLSALFINNNGTIIPCRTAIIDLGLSDVDPGMVPDGAKCGDDKDEVETSIGERHRRTWTWTPYVRKLGQRGTSISTIIPCRTAIIDLGLSDVDPGMVPDGAKCGDDKMCLNQRCVNVEAVRAAIAKKETAVCPTNCSGHGVCNSEGHCHCDAGFAPPLCALPGPGGSYDSGPATDSSIQRNFMVAMYVIFLGILPSILLLLFLIYYSRQNVLWWKKPRKTGQSPKKTSLQRRLSRGASKFAANFQNGGQNNPQPVSVHTLSNPDDMSSSLLRADAERSPNGNLNPTVNFFGNFKGFSLTPIDKNQPQTDKTDPPPVKEKTKTETVAKSAKITPVHRSSSNSQNLISQSVLKPVLRSAPPLPVVPTANTSPKTSPSIKRTNSSVQNRIKALMNTEKTEDVPSTANPAPRPVISSPILEASTCTAKELISPLQGSKTLGPIRAAPTVPGIAADLKPRPVSMHSGAVPQKPLPEEPKKVKEGISLNRIASFLKQEKPKEKERHPVERSHSLPKNPNHQIKGSKAVDKVPLRNLQISNPIVQKQIDLPVNTIPVVSDSEDPDDGKSFVNRAQSMRAPASQKPQLQSFGSMRQPAPRPLSVAGRPTAPPPPLPHPAHPSHTDTSIYQNPKAIEIKSVDYVDCIEDKSAPLAHIDEESGDNIYAIIEESPEKHSKPLPGVPPPIKTIPQPPPVGYNTPKPVTSTSGSTESVGLLGEIVNEIQNRNFDSIYSASTLSRKKEKERKEKNAENKRDSTYMNTDHYKTPESVYSNSGAKSSSASTTSSGYLHPSAVNVPTYMKEKDNNNETKETERAPPSPTLKANSKIPTFARQVTPPGLKNTSTFKNVPQSPKNAIKNAITPKIIPNSPDLVSSCAMVDTKNVKAPDVINNNKILEPPKVATKPTVPVKTADNRPPLKPAPTIDKKTNKTQTKTNPSTNVNKTIDKPNINRVQSKVDSNVKAIADNLNKNKPKVVPKPSTINVQRTESNVKTNATKLSSKPSNVASLQQKFENRKSLGKEINVPKK</sequence>
<dbReference type="EMBL" id="KQ459078">
    <property type="protein sequence ID" value="KPJ03818.1"/>
    <property type="molecule type" value="Genomic_DNA"/>
</dbReference>
<feature type="region of interest" description="Disordered" evidence="10">
    <location>
        <begin position="1562"/>
        <end position="1621"/>
    </location>
</feature>
<dbReference type="InterPro" id="IPR034027">
    <property type="entry name" value="Reprolysin_adamalysin"/>
</dbReference>
<feature type="region of interest" description="Disordered" evidence="10">
    <location>
        <begin position="1091"/>
        <end position="1122"/>
    </location>
</feature>
<feature type="compositionally biased region" description="Basic and acidic residues" evidence="10">
    <location>
        <begin position="1334"/>
        <end position="1361"/>
    </location>
</feature>
<comment type="caution">
    <text evidence="8">Lacks conserved residue(s) required for the propagation of feature annotation.</text>
</comment>
<dbReference type="PANTHER" id="PTHR11905:SF159">
    <property type="entry name" value="ADAM METALLOPROTEASE"/>
    <property type="match status" value="1"/>
</dbReference>
<dbReference type="Pfam" id="PF00200">
    <property type="entry name" value="Disintegrin"/>
    <property type="match status" value="1"/>
</dbReference>
<dbReference type="FunFam" id="3.40.390.10:FF:000002">
    <property type="entry name" value="Disintegrin and metalloproteinase domain-containing protein 22"/>
    <property type="match status" value="1"/>
</dbReference>
<evidence type="ECO:0000313" key="16">
    <source>
        <dbReference type="Proteomes" id="UP000053268"/>
    </source>
</evidence>
<dbReference type="SUPFAM" id="SSF57552">
    <property type="entry name" value="Blood coagulation inhibitor (disintegrin)"/>
    <property type="match status" value="1"/>
</dbReference>
<reference evidence="15 16" key="1">
    <citation type="journal article" date="2015" name="Nat. Commun.">
        <title>Outbred genome sequencing and CRISPR/Cas9 gene editing in butterflies.</title>
        <authorList>
            <person name="Li X."/>
            <person name="Fan D."/>
            <person name="Zhang W."/>
            <person name="Liu G."/>
            <person name="Zhang L."/>
            <person name="Zhao L."/>
            <person name="Fang X."/>
            <person name="Chen L."/>
            <person name="Dong Y."/>
            <person name="Chen Y."/>
            <person name="Ding Y."/>
            <person name="Zhao R."/>
            <person name="Feng M."/>
            <person name="Zhu Y."/>
            <person name="Feng Y."/>
            <person name="Jiang X."/>
            <person name="Zhu D."/>
            <person name="Xiang H."/>
            <person name="Feng X."/>
            <person name="Li S."/>
            <person name="Wang J."/>
            <person name="Zhang G."/>
            <person name="Kronforst M.R."/>
            <person name="Wang W."/>
        </authorList>
    </citation>
    <scope>NUCLEOTIDE SEQUENCE [LARGE SCALE GENOMIC DNA]</scope>
    <source>
        <strain evidence="15">Ya'a_city_454_Px</strain>
        <tissue evidence="15">Whole body</tissue>
    </source>
</reference>
<evidence type="ECO:0000256" key="7">
    <source>
        <dbReference type="PROSITE-ProRule" id="PRU00068"/>
    </source>
</evidence>
<feature type="domain" description="Disintegrin" evidence="13">
    <location>
        <begin position="420"/>
        <end position="512"/>
    </location>
</feature>
<evidence type="ECO:0000256" key="5">
    <source>
        <dbReference type="ARBA" id="ARBA00023136"/>
    </source>
</evidence>
<keyword evidence="4" id="KW-0482">Metalloprotease</keyword>
<feature type="region of interest" description="Disordered" evidence="10">
    <location>
        <begin position="1332"/>
        <end position="1445"/>
    </location>
</feature>
<dbReference type="Pfam" id="PF01562">
    <property type="entry name" value="Pep_M12B_propep"/>
    <property type="match status" value="1"/>
</dbReference>
<dbReference type="Pfam" id="PF01421">
    <property type="entry name" value="Reprolysin"/>
    <property type="match status" value="1"/>
</dbReference>
<dbReference type="InterPro" id="IPR001590">
    <property type="entry name" value="Peptidase_M12B"/>
</dbReference>
<feature type="domain" description="Peptidase M12B" evidence="14">
    <location>
        <begin position="217"/>
        <end position="414"/>
    </location>
</feature>
<dbReference type="Proteomes" id="UP000053268">
    <property type="component" value="Unassembled WGS sequence"/>
</dbReference>
<feature type="disulfide bond" evidence="8">
    <location>
        <begin position="735"/>
        <end position="745"/>
    </location>
</feature>
<keyword evidence="4" id="KW-0645">Protease</keyword>
<dbReference type="InterPro" id="IPR000742">
    <property type="entry name" value="EGF"/>
</dbReference>
<dbReference type="InterPro" id="IPR002870">
    <property type="entry name" value="Peptidase_M12B_N"/>
</dbReference>
<feature type="region of interest" description="Disordered" evidence="10">
    <location>
        <begin position="32"/>
        <end position="51"/>
    </location>
</feature>
<dbReference type="SUPFAM" id="SSF55486">
    <property type="entry name" value="Metalloproteases ('zincins'), catalytic domain"/>
    <property type="match status" value="1"/>
</dbReference>
<keyword evidence="9" id="KW-0862">Zinc</keyword>
<evidence type="ECO:0000259" key="14">
    <source>
        <dbReference type="PROSITE" id="PS50215"/>
    </source>
</evidence>
<dbReference type="InterPro" id="IPR006586">
    <property type="entry name" value="ADAM_Cys-rich"/>
</dbReference>
<keyword evidence="9" id="KW-0479">Metal-binding</keyword>
<feature type="compositionally biased region" description="Basic and acidic residues" evidence="10">
    <location>
        <begin position="912"/>
        <end position="927"/>
    </location>
</feature>
<feature type="compositionally biased region" description="Polar residues" evidence="10">
    <location>
        <begin position="1179"/>
        <end position="1188"/>
    </location>
</feature>
<dbReference type="SMART" id="SM00608">
    <property type="entry name" value="ACR"/>
    <property type="match status" value="1"/>
</dbReference>
<evidence type="ECO:0000256" key="4">
    <source>
        <dbReference type="ARBA" id="ARBA00023049"/>
    </source>
</evidence>
<evidence type="ECO:0000256" key="11">
    <source>
        <dbReference type="SAM" id="Phobius"/>
    </source>
</evidence>
<dbReference type="PANTHER" id="PTHR11905">
    <property type="entry name" value="ADAM A DISINTEGRIN AND METALLOPROTEASE DOMAIN"/>
    <property type="match status" value="1"/>
</dbReference>
<feature type="disulfide bond" evidence="9">
    <location>
        <begin position="369"/>
        <end position="393"/>
    </location>
</feature>
<feature type="binding site" evidence="9">
    <location>
        <position position="363"/>
    </location>
    <ligand>
        <name>Zn(2+)</name>
        <dbReference type="ChEBI" id="CHEBI:29105"/>
        <note>catalytic</note>
    </ligand>
</feature>
<keyword evidence="2 11" id="KW-0812">Transmembrane</keyword>
<feature type="compositionally biased region" description="Polar residues" evidence="10">
    <location>
        <begin position="859"/>
        <end position="870"/>
    </location>
</feature>
<evidence type="ECO:0000259" key="12">
    <source>
        <dbReference type="PROSITE" id="PS50026"/>
    </source>
</evidence>
<feature type="transmembrane region" description="Helical" evidence="11">
    <location>
        <begin position="787"/>
        <end position="809"/>
    </location>
</feature>
<feature type="compositionally biased region" description="Polar residues" evidence="10">
    <location>
        <begin position="1574"/>
        <end position="1605"/>
    </location>
</feature>
<feature type="compositionally biased region" description="Basic and acidic residues" evidence="10">
    <location>
        <begin position="37"/>
        <end position="51"/>
    </location>
</feature>
<dbReference type="InterPro" id="IPR001762">
    <property type="entry name" value="Disintegrin_dom"/>
</dbReference>
<feature type="disulfide bond" evidence="9">
    <location>
        <begin position="371"/>
        <end position="376"/>
    </location>
</feature>
<feature type="compositionally biased region" description="Pro residues" evidence="10">
    <location>
        <begin position="1204"/>
        <end position="1214"/>
    </location>
</feature>
<evidence type="ECO:0000256" key="2">
    <source>
        <dbReference type="ARBA" id="ARBA00022692"/>
    </source>
</evidence>
<feature type="region of interest" description="Disordered" evidence="10">
    <location>
        <begin position="1499"/>
        <end position="1539"/>
    </location>
</feature>
<keyword evidence="6 8" id="KW-1015">Disulfide bond</keyword>
<accession>A0A0N0P9V9</accession>
<feature type="compositionally biased region" description="Basic and acidic residues" evidence="10">
    <location>
        <begin position="1395"/>
        <end position="1409"/>
    </location>
</feature>
<feature type="binding site" evidence="9">
    <location>
        <position position="353"/>
    </location>
    <ligand>
        <name>Zn(2+)</name>
        <dbReference type="ChEBI" id="CHEBI:29105"/>
        <note>catalytic</note>
    </ligand>
</feature>
<dbReference type="PROSITE" id="PS50026">
    <property type="entry name" value="EGF_3"/>
    <property type="match status" value="1"/>
</dbReference>
<organism evidence="15 16">
    <name type="scientific">Papilio xuthus</name>
    <name type="common">Asian swallowtail butterfly</name>
    <dbReference type="NCBI Taxonomy" id="66420"/>
    <lineage>
        <taxon>Eukaryota</taxon>
        <taxon>Metazoa</taxon>
        <taxon>Ecdysozoa</taxon>
        <taxon>Arthropoda</taxon>
        <taxon>Hexapoda</taxon>
        <taxon>Insecta</taxon>
        <taxon>Pterygota</taxon>
        <taxon>Neoptera</taxon>
        <taxon>Endopterygota</taxon>
        <taxon>Lepidoptera</taxon>
        <taxon>Glossata</taxon>
        <taxon>Ditrysia</taxon>
        <taxon>Papilionoidea</taxon>
        <taxon>Papilionidae</taxon>
        <taxon>Papilioninae</taxon>
        <taxon>Papilio</taxon>
    </lineage>
</organism>
<evidence type="ECO:0000256" key="8">
    <source>
        <dbReference type="PROSITE-ProRule" id="PRU00076"/>
    </source>
</evidence>
<feature type="compositionally biased region" description="Low complexity" evidence="10">
    <location>
        <begin position="1364"/>
        <end position="1383"/>
    </location>
</feature>
<evidence type="ECO:0000256" key="10">
    <source>
        <dbReference type="SAM" id="MobiDB-lite"/>
    </source>
</evidence>
<dbReference type="Pfam" id="PF08516">
    <property type="entry name" value="ADAM_CR"/>
    <property type="match status" value="1"/>
</dbReference>
<dbReference type="GO" id="GO:0007229">
    <property type="term" value="P:integrin-mediated signaling pathway"/>
    <property type="evidence" value="ECO:0007669"/>
    <property type="project" value="UniProtKB-KW"/>
</dbReference>
<evidence type="ECO:0000256" key="6">
    <source>
        <dbReference type="ARBA" id="ARBA00023157"/>
    </source>
</evidence>
<feature type="binding site" evidence="9">
    <location>
        <position position="357"/>
    </location>
    <ligand>
        <name>Zn(2+)</name>
        <dbReference type="ChEBI" id="CHEBI:29105"/>
        <note>catalytic</note>
    </ligand>
</feature>
<dbReference type="GO" id="GO:0006509">
    <property type="term" value="P:membrane protein ectodomain proteolysis"/>
    <property type="evidence" value="ECO:0007669"/>
    <property type="project" value="TreeGrafter"/>
</dbReference>
<dbReference type="GO" id="GO:0004222">
    <property type="term" value="F:metalloendopeptidase activity"/>
    <property type="evidence" value="ECO:0007669"/>
    <property type="project" value="InterPro"/>
</dbReference>
<dbReference type="InterPro" id="IPR036436">
    <property type="entry name" value="Disintegrin_dom_sf"/>
</dbReference>
<feature type="region of interest" description="Disordered" evidence="10">
    <location>
        <begin position="845"/>
        <end position="870"/>
    </location>
</feature>
<feature type="compositionally biased region" description="Low complexity" evidence="10">
    <location>
        <begin position="845"/>
        <end position="857"/>
    </location>
</feature>
<dbReference type="SMART" id="SM00050">
    <property type="entry name" value="DISIN"/>
    <property type="match status" value="1"/>
</dbReference>
<dbReference type="Gene3D" id="2.10.25.10">
    <property type="entry name" value="Laminin"/>
    <property type="match status" value="1"/>
</dbReference>
<feature type="region of interest" description="Disordered" evidence="10">
    <location>
        <begin position="901"/>
        <end position="948"/>
    </location>
</feature>
<keyword evidence="3 11" id="KW-1133">Transmembrane helix</keyword>
<dbReference type="Gene3D" id="4.10.70.10">
    <property type="entry name" value="Disintegrin domain"/>
    <property type="match status" value="1"/>
</dbReference>